<name>A0A833J3E0_9HYPH</name>
<dbReference type="AlphaFoldDB" id="A0A833J3E0"/>
<reference evidence="2 3" key="1">
    <citation type="submission" date="2019-10" db="EMBL/GenBank/DDBJ databases">
        <title>Draft Genome Sequence of the Caffeine Degrading Methylotroph Methylorubrum populi PINKEL.</title>
        <authorList>
            <person name="Dawson S.C."/>
            <person name="Zhang X."/>
            <person name="Wright M.E."/>
            <person name="Sharma G."/>
            <person name="Langner J.T."/>
            <person name="Ditty J.L."/>
            <person name="Subuyuj G.A."/>
        </authorList>
    </citation>
    <scope>NUCLEOTIDE SEQUENCE [LARGE SCALE GENOMIC DNA]</scope>
    <source>
        <strain evidence="2 3">Pinkel</strain>
    </source>
</reference>
<organism evidence="2 3">
    <name type="scientific">Methylorubrum populi</name>
    <dbReference type="NCBI Taxonomy" id="223967"/>
    <lineage>
        <taxon>Bacteria</taxon>
        <taxon>Pseudomonadati</taxon>
        <taxon>Pseudomonadota</taxon>
        <taxon>Alphaproteobacteria</taxon>
        <taxon>Hyphomicrobiales</taxon>
        <taxon>Methylobacteriaceae</taxon>
        <taxon>Methylorubrum</taxon>
    </lineage>
</organism>
<dbReference type="InterPro" id="IPR047655">
    <property type="entry name" value="Transpos_IS630-like"/>
</dbReference>
<dbReference type="PANTHER" id="PTHR46564">
    <property type="entry name" value="TRANSPOSASE"/>
    <property type="match status" value="1"/>
</dbReference>
<feature type="domain" description="Tc1-like transposase DDE" evidence="1">
    <location>
        <begin position="19"/>
        <end position="152"/>
    </location>
</feature>
<accession>A0A833J3E0</accession>
<dbReference type="Proteomes" id="UP000469949">
    <property type="component" value="Unassembled WGS sequence"/>
</dbReference>
<dbReference type="Gene3D" id="3.30.420.10">
    <property type="entry name" value="Ribonuclease H-like superfamily/Ribonuclease H"/>
    <property type="match status" value="1"/>
</dbReference>
<evidence type="ECO:0000313" key="3">
    <source>
        <dbReference type="Proteomes" id="UP000469949"/>
    </source>
</evidence>
<dbReference type="InterPro" id="IPR038717">
    <property type="entry name" value="Tc1-like_DDE_dom"/>
</dbReference>
<dbReference type="EMBL" id="WEKV01000014">
    <property type="protein sequence ID" value="KAB7783830.1"/>
    <property type="molecule type" value="Genomic_DNA"/>
</dbReference>
<gene>
    <name evidence="2" type="ORF">F8B43_3753</name>
</gene>
<evidence type="ECO:0000259" key="1">
    <source>
        <dbReference type="Pfam" id="PF13358"/>
    </source>
</evidence>
<protein>
    <submittedName>
        <fullName evidence="2">Mobile element protein</fullName>
    </submittedName>
</protein>
<dbReference type="PANTHER" id="PTHR46564:SF1">
    <property type="entry name" value="TRANSPOSASE"/>
    <property type="match status" value="1"/>
</dbReference>
<evidence type="ECO:0000313" key="2">
    <source>
        <dbReference type="EMBL" id="KAB7783830.1"/>
    </source>
</evidence>
<dbReference type="InterPro" id="IPR036397">
    <property type="entry name" value="RNaseH_sf"/>
</dbReference>
<dbReference type="NCBIfam" id="NF033545">
    <property type="entry name" value="transpos_IS630"/>
    <property type="match status" value="1"/>
</dbReference>
<dbReference type="GO" id="GO:0003676">
    <property type="term" value="F:nucleic acid binding"/>
    <property type="evidence" value="ECO:0007669"/>
    <property type="project" value="InterPro"/>
</dbReference>
<comment type="caution">
    <text evidence="2">The sequence shown here is derived from an EMBL/GenBank/DDBJ whole genome shotgun (WGS) entry which is preliminary data.</text>
</comment>
<dbReference type="Pfam" id="PF13358">
    <property type="entry name" value="DDE_3"/>
    <property type="match status" value="1"/>
</dbReference>
<proteinExistence type="predicted"/>
<sequence length="188" mass="20703">MKAAREAWFEGQPDLDPARLVFLDETWTSTNMARTRGRCPRGERLRSPVPHGHWKTTTFVAGLRLSGITAPFVLDGPINRNAFQTYVARVLVPELAPGDIVVMDNLGSHKGPAVRAAIEAAGARLLFLPPYSPDFNPIEMAFSKLKALLRKAAERTREGLWTAIGRLIDAITPDECANFFATAGYEPD</sequence>